<dbReference type="CDD" id="cd03124">
    <property type="entry name" value="alpha_CA_prokaryotic_like"/>
    <property type="match status" value="1"/>
</dbReference>
<dbReference type="InterPro" id="IPR023561">
    <property type="entry name" value="Carbonic_anhydrase_a-class"/>
</dbReference>
<dbReference type="InterPro" id="IPR041891">
    <property type="entry name" value="Alpha_CA_prokaryot-like"/>
</dbReference>
<evidence type="ECO:0000256" key="5">
    <source>
        <dbReference type="ARBA" id="ARBA00023239"/>
    </source>
</evidence>
<dbReference type="STRING" id="1742972.COMA1_11069"/>
<keyword evidence="10" id="KW-1185">Reference proteome</keyword>
<protein>
    <recommendedName>
        <fullName evidence="2">carbonic anhydrase</fullName>
        <ecNumber evidence="2">4.2.1.1</ecNumber>
    </recommendedName>
</protein>
<evidence type="ECO:0000256" key="4">
    <source>
        <dbReference type="ARBA" id="ARBA00022833"/>
    </source>
</evidence>
<dbReference type="GO" id="GO:0004089">
    <property type="term" value="F:carbonate dehydratase activity"/>
    <property type="evidence" value="ECO:0007669"/>
    <property type="project" value="UniProtKB-EC"/>
</dbReference>
<dbReference type="EC" id="4.2.1.1" evidence="2"/>
<keyword evidence="3" id="KW-0479">Metal-binding</keyword>
<feature type="domain" description="Alpha-carbonic anhydrase" evidence="8">
    <location>
        <begin position="25"/>
        <end position="323"/>
    </location>
</feature>
<keyword evidence="7" id="KW-0732">Signal</keyword>
<dbReference type="Pfam" id="PF00194">
    <property type="entry name" value="Carb_anhydrase"/>
    <property type="match status" value="1"/>
</dbReference>
<keyword evidence="5 9" id="KW-0456">Lyase</keyword>
<dbReference type="AlphaFoldDB" id="A0A0S4LBL5"/>
<reference evidence="9 10" key="1">
    <citation type="submission" date="2015-10" db="EMBL/GenBank/DDBJ databases">
        <authorList>
            <person name="Gilbert D.G."/>
        </authorList>
    </citation>
    <scope>NUCLEOTIDE SEQUENCE [LARGE SCALE GENOMIC DNA]</scope>
    <source>
        <strain evidence="9">COMA1</strain>
    </source>
</reference>
<evidence type="ECO:0000259" key="8">
    <source>
        <dbReference type="PROSITE" id="PS51144"/>
    </source>
</evidence>
<dbReference type="RefSeq" id="WP_090744719.1">
    <property type="nucleotide sequence ID" value="NZ_CZQA01000001.1"/>
</dbReference>
<dbReference type="Proteomes" id="UP000199032">
    <property type="component" value="Unassembled WGS sequence"/>
</dbReference>
<evidence type="ECO:0000256" key="3">
    <source>
        <dbReference type="ARBA" id="ARBA00022723"/>
    </source>
</evidence>
<dbReference type="InterPro" id="IPR001148">
    <property type="entry name" value="CA_dom"/>
</dbReference>
<organism evidence="9 10">
    <name type="scientific">Candidatus Nitrospira nitrosa</name>
    <dbReference type="NCBI Taxonomy" id="1742972"/>
    <lineage>
        <taxon>Bacteria</taxon>
        <taxon>Pseudomonadati</taxon>
        <taxon>Nitrospirota</taxon>
        <taxon>Nitrospiria</taxon>
        <taxon>Nitrospirales</taxon>
        <taxon>Nitrospiraceae</taxon>
        <taxon>Nitrospira</taxon>
    </lineage>
</organism>
<dbReference type="EMBL" id="CZQA01000001">
    <property type="protein sequence ID" value="CUS33286.1"/>
    <property type="molecule type" value="Genomic_DNA"/>
</dbReference>
<feature type="chain" id="PRO_5006623807" description="carbonic anhydrase" evidence="7">
    <location>
        <begin position="25"/>
        <end position="323"/>
    </location>
</feature>
<dbReference type="Gene3D" id="3.10.200.10">
    <property type="entry name" value="Alpha carbonic anhydrase"/>
    <property type="match status" value="1"/>
</dbReference>
<evidence type="ECO:0000256" key="6">
    <source>
        <dbReference type="ARBA" id="ARBA00048348"/>
    </source>
</evidence>
<gene>
    <name evidence="9" type="ORF">COMA1_11069</name>
</gene>
<dbReference type="GO" id="GO:0008270">
    <property type="term" value="F:zinc ion binding"/>
    <property type="evidence" value="ECO:0007669"/>
    <property type="project" value="InterPro"/>
</dbReference>
<evidence type="ECO:0000256" key="7">
    <source>
        <dbReference type="SAM" id="SignalP"/>
    </source>
</evidence>
<accession>A0A0S4LBL5</accession>
<evidence type="ECO:0000313" key="9">
    <source>
        <dbReference type="EMBL" id="CUS33286.1"/>
    </source>
</evidence>
<keyword evidence="4" id="KW-0862">Zinc</keyword>
<dbReference type="SMART" id="SM01057">
    <property type="entry name" value="Carb_anhydrase"/>
    <property type="match status" value="1"/>
</dbReference>
<comment type="catalytic activity">
    <reaction evidence="6">
        <text>hydrogencarbonate + H(+) = CO2 + H2O</text>
        <dbReference type="Rhea" id="RHEA:10748"/>
        <dbReference type="ChEBI" id="CHEBI:15377"/>
        <dbReference type="ChEBI" id="CHEBI:15378"/>
        <dbReference type="ChEBI" id="CHEBI:16526"/>
        <dbReference type="ChEBI" id="CHEBI:17544"/>
        <dbReference type="EC" id="4.2.1.1"/>
    </reaction>
</comment>
<evidence type="ECO:0000256" key="2">
    <source>
        <dbReference type="ARBA" id="ARBA00012925"/>
    </source>
</evidence>
<sequence length="323" mass="35100">MKTYSIKVIALSILSIVLSSPAHASNWDHSTLTQEGGQGYDGTFWATVEGLSSSNSAAFKFPYAECAIGSHQSPIAINLTSNPIPLSLNPITKNSDNNPAAEPEHRADSLAVRYTQSVSTSEGAAIGKDQGNAYVFRNTGHAVQVSFSAGYPGKLLIGKDVYPLVQFHFHTPSEHRVIKGQYPAGHQYSGELHFVHQREDGKLAVLGIFLDGSHGSVAENPILMNIIENTPQEHDTYNTGGSGLPLDPAKLIPTENESVFTYAGSLTTPPCSEGVSWYVMSEPLKVAPSQIQQLQKFFALNNNRITQNTNFRTVEIHKKLHVD</sequence>
<evidence type="ECO:0000313" key="10">
    <source>
        <dbReference type="Proteomes" id="UP000199032"/>
    </source>
</evidence>
<dbReference type="SUPFAM" id="SSF51069">
    <property type="entry name" value="Carbonic anhydrase"/>
    <property type="match status" value="1"/>
</dbReference>
<dbReference type="OrthoDB" id="5327615at2"/>
<dbReference type="PANTHER" id="PTHR18952">
    <property type="entry name" value="CARBONIC ANHYDRASE"/>
    <property type="match status" value="1"/>
</dbReference>
<evidence type="ECO:0000256" key="1">
    <source>
        <dbReference type="ARBA" id="ARBA00010718"/>
    </source>
</evidence>
<dbReference type="PANTHER" id="PTHR18952:SF265">
    <property type="entry name" value="CARBONIC ANHYDRASE"/>
    <property type="match status" value="1"/>
</dbReference>
<name>A0A0S4LBL5_9BACT</name>
<proteinExistence type="inferred from homology"/>
<comment type="similarity">
    <text evidence="1">Belongs to the alpha-carbonic anhydrase family.</text>
</comment>
<dbReference type="PROSITE" id="PS51144">
    <property type="entry name" value="ALPHA_CA_2"/>
    <property type="match status" value="1"/>
</dbReference>
<feature type="signal peptide" evidence="7">
    <location>
        <begin position="1"/>
        <end position="24"/>
    </location>
</feature>
<dbReference type="InterPro" id="IPR036398">
    <property type="entry name" value="CA_dom_sf"/>
</dbReference>